<feature type="domain" description="Glycosyl transferase family 1" evidence="1">
    <location>
        <begin position="206"/>
        <end position="379"/>
    </location>
</feature>
<dbReference type="InterPro" id="IPR028098">
    <property type="entry name" value="Glyco_trans_4-like_N"/>
</dbReference>
<dbReference type="EMBL" id="JAEHFW010000003">
    <property type="protein sequence ID" value="MBK0380665.1"/>
    <property type="molecule type" value="Genomic_DNA"/>
</dbReference>
<reference evidence="3" key="1">
    <citation type="submission" date="2020-12" db="EMBL/GenBank/DDBJ databases">
        <title>Bacterial novel species Mucilaginibacter sp. SD-g isolated from soil.</title>
        <authorList>
            <person name="Jung H.-Y."/>
        </authorList>
    </citation>
    <scope>NUCLEOTIDE SEQUENCE</scope>
    <source>
        <strain evidence="3">SD-g</strain>
    </source>
</reference>
<dbReference type="SUPFAM" id="SSF53756">
    <property type="entry name" value="UDP-Glycosyltransferase/glycogen phosphorylase"/>
    <property type="match status" value="1"/>
</dbReference>
<dbReference type="InterPro" id="IPR050194">
    <property type="entry name" value="Glycosyltransferase_grp1"/>
</dbReference>
<comment type="caution">
    <text evidence="3">The sequence shown here is derived from an EMBL/GenBank/DDBJ whole genome shotgun (WGS) entry which is preliminary data.</text>
</comment>
<feature type="domain" description="Glycosyltransferase subfamily 4-like N-terminal" evidence="2">
    <location>
        <begin position="30"/>
        <end position="177"/>
    </location>
</feature>
<evidence type="ECO:0000313" key="3">
    <source>
        <dbReference type="EMBL" id="MBK0380665.1"/>
    </source>
</evidence>
<dbReference type="AlphaFoldDB" id="A0A934UP14"/>
<organism evidence="3 4">
    <name type="scientific">Mucilaginibacter segetis</name>
    <dbReference type="NCBI Taxonomy" id="2793071"/>
    <lineage>
        <taxon>Bacteria</taxon>
        <taxon>Pseudomonadati</taxon>
        <taxon>Bacteroidota</taxon>
        <taxon>Sphingobacteriia</taxon>
        <taxon>Sphingobacteriales</taxon>
        <taxon>Sphingobacteriaceae</taxon>
        <taxon>Mucilaginibacter</taxon>
    </lineage>
</organism>
<dbReference type="PANTHER" id="PTHR45947">
    <property type="entry name" value="SULFOQUINOVOSYL TRANSFERASE SQD2"/>
    <property type="match status" value="1"/>
</dbReference>
<dbReference type="Gene3D" id="3.40.50.2000">
    <property type="entry name" value="Glycogen Phosphorylase B"/>
    <property type="match status" value="2"/>
</dbReference>
<gene>
    <name evidence="3" type="ORF">I5M19_15180</name>
</gene>
<dbReference type="Proteomes" id="UP000613193">
    <property type="component" value="Unassembled WGS sequence"/>
</dbReference>
<dbReference type="Pfam" id="PF00534">
    <property type="entry name" value="Glycos_transf_1"/>
    <property type="match status" value="1"/>
</dbReference>
<protein>
    <submittedName>
        <fullName evidence="3">Glycosyltransferase</fullName>
    </submittedName>
</protein>
<dbReference type="InterPro" id="IPR001296">
    <property type="entry name" value="Glyco_trans_1"/>
</dbReference>
<dbReference type="Pfam" id="PF13579">
    <property type="entry name" value="Glyco_trans_4_4"/>
    <property type="match status" value="1"/>
</dbReference>
<name>A0A934UP14_9SPHI</name>
<proteinExistence type="predicted"/>
<evidence type="ECO:0000259" key="2">
    <source>
        <dbReference type="Pfam" id="PF13579"/>
    </source>
</evidence>
<dbReference type="PANTHER" id="PTHR45947:SF3">
    <property type="entry name" value="SULFOQUINOVOSYL TRANSFERASE SQD2"/>
    <property type="match status" value="1"/>
</dbReference>
<keyword evidence="4" id="KW-1185">Reference proteome</keyword>
<evidence type="ECO:0000313" key="4">
    <source>
        <dbReference type="Proteomes" id="UP000613193"/>
    </source>
</evidence>
<dbReference type="GO" id="GO:0016757">
    <property type="term" value="F:glycosyltransferase activity"/>
    <property type="evidence" value="ECO:0007669"/>
    <property type="project" value="InterPro"/>
</dbReference>
<accession>A0A934UP14</accession>
<sequence>MKLLHIIATMDPASGGPCQGIRNSNPEILRLGINREVVSLDDPNAPFIGSDDFVIHALGPSKGLWQYAPKLKPWLMANLARFDAVVINGLWIYPSYAGWKAMKELKRIAKKNRGVNVPRFFVMPHGMLDPYFQRAPDRKFKAVRNWLYWKIFERKVVNDADGLLFTCEKELELARQTFSNYNPKREFNVGYGILPPPVYSEVMNQEFIKKCPEVADKSYLIFLSRIHPKKGVDLLIKAYAVVVNECLRQNKPYPLLVIAGPGIKSAFGLSIQKLVASYPELKHQVFFPGMLTGAAKWGALYKSEAFILPSHQENFGIAVVEALACGKPVLITDQVNIYKEVEQGKGGIIGNDKLDGIFDILTTWVNLPQAEQEQMGKFAIEVYLNKFQIGPASVAFKDAISI</sequence>
<evidence type="ECO:0000259" key="1">
    <source>
        <dbReference type="Pfam" id="PF00534"/>
    </source>
</evidence>
<dbReference type="RefSeq" id="WP_200067208.1">
    <property type="nucleotide sequence ID" value="NZ_JAEHFW010000003.1"/>
</dbReference>